<gene>
    <name evidence="2" type="ORF">F1737_05565</name>
</gene>
<dbReference type="KEGG" id="mefw:F1737_05565"/>
<keyword evidence="3" id="KW-1185">Reference proteome</keyword>
<proteinExistence type="predicted"/>
<evidence type="ECO:0000313" key="2">
    <source>
        <dbReference type="EMBL" id="WOF16212.1"/>
    </source>
</evidence>
<dbReference type="Proteomes" id="UP001301797">
    <property type="component" value="Chromosome"/>
</dbReference>
<keyword evidence="1" id="KW-0472">Membrane</keyword>
<dbReference type="EMBL" id="CP043875">
    <property type="protein sequence ID" value="WOF16212.1"/>
    <property type="molecule type" value="Genomic_DNA"/>
</dbReference>
<protein>
    <submittedName>
        <fullName evidence="2">Uncharacterized protein</fullName>
    </submittedName>
</protein>
<dbReference type="AlphaFoldDB" id="A0AA97FC92"/>
<sequence>MLSLVLFAGSIGLTVVFYFLGLPFFFMFLFIPVIPLLGKPKKIKYCPLCGWATSGDELYCPYDGEALIAKGN</sequence>
<keyword evidence="1" id="KW-0812">Transmembrane</keyword>
<organism evidence="2 3">
    <name type="scientific">Methanochimaera problematica</name>
    <dbReference type="NCBI Taxonomy" id="2609417"/>
    <lineage>
        <taxon>Archaea</taxon>
        <taxon>Methanobacteriati</taxon>
        <taxon>Methanobacteriota</taxon>
        <taxon>Stenosarchaea group</taxon>
        <taxon>Methanomicrobia</taxon>
        <taxon>Methanomicrobiales</taxon>
        <taxon>Methanomicrobiaceae</taxon>
        <taxon>Methanochimaera</taxon>
    </lineage>
</organism>
<evidence type="ECO:0000313" key="3">
    <source>
        <dbReference type="Proteomes" id="UP001301797"/>
    </source>
</evidence>
<feature type="transmembrane region" description="Helical" evidence="1">
    <location>
        <begin position="6"/>
        <end position="34"/>
    </location>
</feature>
<keyword evidence="1" id="KW-1133">Transmembrane helix</keyword>
<accession>A0AA97FC92</accession>
<dbReference type="GeneID" id="85229626"/>
<evidence type="ECO:0000256" key="1">
    <source>
        <dbReference type="SAM" id="Phobius"/>
    </source>
</evidence>
<dbReference type="RefSeq" id="WP_317137797.1">
    <property type="nucleotide sequence ID" value="NZ_CP043875.1"/>
</dbReference>
<name>A0AA97FC92_9EURY</name>
<reference evidence="2 3" key="1">
    <citation type="submission" date="2019-09" db="EMBL/GenBank/DDBJ databases">
        <title>The complete genome of Methanoplanus sp. FWC-SCC4.</title>
        <authorList>
            <person name="Chen S.-C."/>
            <person name="Zhou Y.-Z."/>
            <person name="Lai M.-C."/>
        </authorList>
    </citation>
    <scope>NUCLEOTIDE SEQUENCE [LARGE SCALE GENOMIC DNA]</scope>
    <source>
        <strain evidence="2 3">FWC-SCC4</strain>
    </source>
</reference>